<evidence type="ECO:0000313" key="1">
    <source>
        <dbReference type="EMBL" id="MEK0188829.1"/>
    </source>
</evidence>
<dbReference type="RefSeq" id="WP_340542264.1">
    <property type="nucleotide sequence ID" value="NZ_JBBLXS010000776.1"/>
</dbReference>
<keyword evidence="2" id="KW-1185">Reference proteome</keyword>
<evidence type="ECO:0000313" key="2">
    <source>
        <dbReference type="Proteomes" id="UP001384579"/>
    </source>
</evidence>
<accession>A0ABU8YWN3</accession>
<organism evidence="1 2">
    <name type="scientific">Microcoleus anatoxicus PTRS2</name>
    <dbReference type="NCBI Taxonomy" id="2705321"/>
    <lineage>
        <taxon>Bacteria</taxon>
        <taxon>Bacillati</taxon>
        <taxon>Cyanobacteriota</taxon>
        <taxon>Cyanophyceae</taxon>
        <taxon>Oscillatoriophycideae</taxon>
        <taxon>Oscillatoriales</taxon>
        <taxon>Microcoleaceae</taxon>
        <taxon>Microcoleus</taxon>
        <taxon>Microcoleus anatoxicus</taxon>
    </lineage>
</organism>
<proteinExistence type="predicted"/>
<reference evidence="1 2" key="1">
    <citation type="journal article" date="2020" name="Harmful Algae">
        <title>Molecular and morphological characterization of a novel dihydroanatoxin-a producing Microcoleus species (cyanobacteria) from the Russian River, California, USA.</title>
        <authorList>
            <person name="Conklin K.Y."/>
            <person name="Stancheva R."/>
            <person name="Otten T.G."/>
            <person name="Fadness R."/>
            <person name="Boyer G.L."/>
            <person name="Read B."/>
            <person name="Zhang X."/>
            <person name="Sheath R.G."/>
        </authorList>
    </citation>
    <scope>NUCLEOTIDE SEQUENCE [LARGE SCALE GENOMIC DNA]</scope>
    <source>
        <strain evidence="1 2">PTRS2</strain>
    </source>
</reference>
<sequence>CGWGLRAATGVARGVVVSAHGCCFANCATGISKGVAAVMRVGENDENARRFSSNTIIAPLSKTCRARKANSLNGMIL</sequence>
<feature type="non-terminal residue" evidence="1">
    <location>
        <position position="1"/>
    </location>
</feature>
<dbReference type="Proteomes" id="UP001384579">
    <property type="component" value="Unassembled WGS sequence"/>
</dbReference>
<protein>
    <submittedName>
        <fullName evidence="1">Uncharacterized protein</fullName>
    </submittedName>
</protein>
<dbReference type="EMBL" id="JBBLXS010000776">
    <property type="protein sequence ID" value="MEK0188829.1"/>
    <property type="molecule type" value="Genomic_DNA"/>
</dbReference>
<comment type="caution">
    <text evidence="1">The sequence shown here is derived from an EMBL/GenBank/DDBJ whole genome shotgun (WGS) entry which is preliminary data.</text>
</comment>
<name>A0ABU8YWN3_9CYAN</name>
<gene>
    <name evidence="1" type="ORF">WMG39_28860</name>
</gene>